<dbReference type="GO" id="GO:0016887">
    <property type="term" value="F:ATP hydrolysis activity"/>
    <property type="evidence" value="ECO:0007669"/>
    <property type="project" value="InterPro"/>
</dbReference>
<evidence type="ECO:0000256" key="6">
    <source>
        <dbReference type="ARBA" id="ARBA00023136"/>
    </source>
</evidence>
<accession>A0A4Y6UAX5</accession>
<sequence length="206" mass="21906">MRGLLLEANHLTLGRLGRVLVRNINLAVRQGELVEVIGPNGVGKSTLLRVLAGLAQPMAGLVRRKDCVWVGHDNALVETQSVLENMRAVLPPSCQSLFLGKMACHQAMLQALDLWGLGRVLNAPAATLSAGQKRRLALARTTLAPEKLWLLDEPSSALDAAGETLFKQQLARHRAQGGAAVLATHGTPAGPGALRLELAAHQPGRL</sequence>
<dbReference type="GO" id="GO:0022857">
    <property type="term" value="F:transmembrane transporter activity"/>
    <property type="evidence" value="ECO:0007669"/>
    <property type="project" value="InterPro"/>
</dbReference>
<dbReference type="Proteomes" id="UP000318709">
    <property type="component" value="Chromosome"/>
</dbReference>
<dbReference type="PANTHER" id="PTHR43499">
    <property type="entry name" value="ABC TRANSPORTER I FAMILY MEMBER 1"/>
    <property type="match status" value="1"/>
</dbReference>
<dbReference type="AlphaFoldDB" id="A0A4Y6UAX5"/>
<evidence type="ECO:0000256" key="1">
    <source>
        <dbReference type="ARBA" id="ARBA00022448"/>
    </source>
</evidence>
<keyword evidence="3" id="KW-0201">Cytochrome c-type biogenesis</keyword>
<dbReference type="InterPro" id="IPR017871">
    <property type="entry name" value="ABC_transporter-like_CS"/>
</dbReference>
<proteinExistence type="predicted"/>
<keyword evidence="6" id="KW-0472">Membrane</keyword>
<dbReference type="InterPro" id="IPR027417">
    <property type="entry name" value="P-loop_NTPase"/>
</dbReference>
<evidence type="ECO:0000256" key="5">
    <source>
        <dbReference type="ARBA" id="ARBA00022967"/>
    </source>
</evidence>
<evidence type="ECO:0000313" key="8">
    <source>
        <dbReference type="EMBL" id="QDH13728.1"/>
    </source>
</evidence>
<feature type="domain" description="ABC transporter" evidence="7">
    <location>
        <begin position="6"/>
        <end position="206"/>
    </location>
</feature>
<dbReference type="Gene3D" id="3.40.50.300">
    <property type="entry name" value="P-loop containing nucleotide triphosphate hydrolases"/>
    <property type="match status" value="1"/>
</dbReference>
<dbReference type="GO" id="GO:0017004">
    <property type="term" value="P:cytochrome complex assembly"/>
    <property type="evidence" value="ECO:0007669"/>
    <property type="project" value="UniProtKB-KW"/>
</dbReference>
<dbReference type="KEGG" id="swf:E3E12_05470"/>
<keyword evidence="1" id="KW-0813">Transport</keyword>
<gene>
    <name evidence="8" type="primary">ccmA</name>
    <name evidence="8" type="ORF">E3E12_05470</name>
</gene>
<evidence type="ECO:0000256" key="4">
    <source>
        <dbReference type="ARBA" id="ARBA00022840"/>
    </source>
</evidence>
<dbReference type="PROSITE" id="PS00211">
    <property type="entry name" value="ABC_TRANSPORTER_1"/>
    <property type="match status" value="1"/>
</dbReference>
<keyword evidence="5" id="KW-1278">Translocase</keyword>
<reference evidence="8 9" key="1">
    <citation type="submission" date="2019-03" db="EMBL/GenBank/DDBJ databases">
        <title>The complete genome sequence of Swingsia_sp. F3b2 LMG30590(T).</title>
        <authorList>
            <person name="Chua K.-O."/>
            <person name="Chan K.-G."/>
            <person name="See-Too W.-S."/>
        </authorList>
    </citation>
    <scope>NUCLEOTIDE SEQUENCE [LARGE SCALE GENOMIC DNA]</scope>
    <source>
        <strain evidence="8 9">F3b2</strain>
    </source>
</reference>
<dbReference type="RefSeq" id="WP_141443435.1">
    <property type="nucleotide sequence ID" value="NZ_CP038231.1"/>
</dbReference>
<dbReference type="GO" id="GO:0005524">
    <property type="term" value="F:ATP binding"/>
    <property type="evidence" value="ECO:0007669"/>
    <property type="project" value="UniProtKB-KW"/>
</dbReference>
<dbReference type="PROSITE" id="PS50893">
    <property type="entry name" value="ABC_TRANSPORTER_2"/>
    <property type="match status" value="1"/>
</dbReference>
<keyword evidence="2" id="KW-0547">Nucleotide-binding</keyword>
<dbReference type="SUPFAM" id="SSF52540">
    <property type="entry name" value="P-loop containing nucleoside triphosphate hydrolases"/>
    <property type="match status" value="1"/>
</dbReference>
<evidence type="ECO:0000259" key="7">
    <source>
        <dbReference type="PROSITE" id="PS50893"/>
    </source>
</evidence>
<keyword evidence="4 8" id="KW-0067">ATP-binding</keyword>
<evidence type="ECO:0000256" key="2">
    <source>
        <dbReference type="ARBA" id="ARBA00022741"/>
    </source>
</evidence>
<protein>
    <submittedName>
        <fullName evidence="8">Heme ABC exporter ATP-binding protein CcmA</fullName>
    </submittedName>
</protein>
<dbReference type="InterPro" id="IPR005895">
    <property type="entry name" value="ABC_transptr_haem_export_CcmA"/>
</dbReference>
<dbReference type="InterPro" id="IPR003439">
    <property type="entry name" value="ABC_transporter-like_ATP-bd"/>
</dbReference>
<dbReference type="OrthoDB" id="9800654at2"/>
<dbReference type="PANTHER" id="PTHR43499:SF1">
    <property type="entry name" value="ABC TRANSPORTER I FAMILY MEMBER 1"/>
    <property type="match status" value="1"/>
</dbReference>
<dbReference type="InterPro" id="IPR003593">
    <property type="entry name" value="AAA+_ATPase"/>
</dbReference>
<evidence type="ECO:0000256" key="3">
    <source>
        <dbReference type="ARBA" id="ARBA00022748"/>
    </source>
</evidence>
<keyword evidence="9" id="KW-1185">Reference proteome</keyword>
<organism evidence="8 9">
    <name type="scientific">Formicincola oecophyllae</name>
    <dbReference type="NCBI Taxonomy" id="2558361"/>
    <lineage>
        <taxon>Bacteria</taxon>
        <taxon>Pseudomonadati</taxon>
        <taxon>Pseudomonadota</taxon>
        <taxon>Alphaproteobacteria</taxon>
        <taxon>Acetobacterales</taxon>
        <taxon>Acetobacteraceae</taxon>
        <taxon>Formicincola</taxon>
    </lineage>
</organism>
<dbReference type="Pfam" id="PF00005">
    <property type="entry name" value="ABC_tran"/>
    <property type="match status" value="1"/>
</dbReference>
<dbReference type="SMART" id="SM00382">
    <property type="entry name" value="AAA"/>
    <property type="match status" value="1"/>
</dbReference>
<dbReference type="NCBIfam" id="TIGR01189">
    <property type="entry name" value="ccmA"/>
    <property type="match status" value="1"/>
</dbReference>
<name>A0A4Y6UAX5_9PROT</name>
<dbReference type="EMBL" id="CP038231">
    <property type="protein sequence ID" value="QDH13728.1"/>
    <property type="molecule type" value="Genomic_DNA"/>
</dbReference>
<evidence type="ECO:0000313" key="9">
    <source>
        <dbReference type="Proteomes" id="UP000318709"/>
    </source>
</evidence>